<dbReference type="Proteomes" id="UP001085076">
    <property type="component" value="Miscellaneous, Linkage group lg01"/>
</dbReference>
<feature type="domain" description="EngB-type G" evidence="13">
    <location>
        <begin position="1241"/>
        <end position="1421"/>
    </location>
</feature>
<dbReference type="InterPro" id="IPR036871">
    <property type="entry name" value="PX_dom_sf"/>
</dbReference>
<dbReference type="PANTHER" id="PTHR22999">
    <property type="entry name" value="PX SERINE/THREONINE KINASE PXK"/>
    <property type="match status" value="1"/>
</dbReference>
<dbReference type="SMART" id="SM00312">
    <property type="entry name" value="PX"/>
    <property type="match status" value="1"/>
</dbReference>
<dbReference type="PROSITE" id="PS51207">
    <property type="entry name" value="PXA"/>
    <property type="match status" value="1"/>
</dbReference>
<keyword evidence="4" id="KW-0963">Cytoplasm</keyword>
<dbReference type="CDD" id="cd01876">
    <property type="entry name" value="YihA_EngB"/>
    <property type="match status" value="1"/>
</dbReference>
<sequence>MSSGRPTVRDLAEEAKKRVVLLLICVFGLSYLMSLTSSSVWVNLPAAAAIILFFRYISLDFDVRRRNSVNHKQSSDDQSSRKKPIELLKFPLERPNWRLKVNSPAVEAAIEQFTRHLVSEWVTDLWYSRITPDKDAPEELVQIINGVLGEISSRARDVNLISLLTRDIINLFCNHLEMYRLSQVKIEKQKLKKLSTDYRDIQLRLILADDGKLHPALFSSESEHKVLQQLMDGLISLTFKPEDLQCYFFRYTVRELLACAVFRPVLNLACPRVINEKIESLVLSVTNKADKGVKPSSEEVHVVKPNGSSKAVAAQFSGFQDRSTVGVELVQFKHDKLGSTSDERVANKIPSSVNYTGNVASDPKGKKMVAGNSGGEWAQALDMISQRKSQALAPEHFENIWTKGRNYIRKEIANQAAKVTQNTILGISDASHYSTVTSNHPIQDKTLKVHVQNQSCASSQAEDPYLVEHLQVHPNGSGPTHTSMVSSHAEIDRFNQEEVELNSDSSYPTDDDESNIVTGLGSPGTKVWDSKNKKNAPVSHIRHPLETREVHLPKKNVQNHVRHPRTSRTSSGRKRSRSNNQKLPIWQEVERTSFLSGDGQDILNVSSKDVKAEELADQHEVESWGIVSSRAAASSIPSTSTSEFCGSSLTSPENSVLADSFLKLRCEVLGANIVKSGSVTFAVYSIAVTDANNNSWSIKRRFRHFEELHRRLKEFSEYNLSLPPKYFLSSGLEVPLIQERCKLLDKYLKKLLQLPTISGSIEVWDFLSVDSQTYMFSDSLSIIQTLSVHLEDKLHEKNSKDPYPKNDLNGQIFPTGESLTFGNEDYKSHMNQNYFVSDNLGLRKRTLDQTMVMNVRKEEKDTHHDYSGSDSEKRLENYVSSTTKSVKNSTDTISRADDLQETSHIVEASEDSIIPTEWVPPNLSVPILDLVDVIFQLQDGGWIRRQAFWVAKQLLQLGMGDAFDDWLIQKIQLLRSGSVITSAIKRLEQILWPDGIFLTKHPNRKPRTPVPSPKAGGNQRETKENLLTGEQQLEAARRAKFVHELIIDKAPAALVSLVGRKEYERCAQDIYFFLQSNVCMKQLAFELLELLLLAAFPELDDVVPPRPAIRCSSSPCILPRFLFITTTTPTSSRLFIRFRAFNSTLIPSVAAIPDLSISIPLPNPSLSDDAPSLPDDPQLHLPLEKLFVPPDVQLPEGPFVSAGRVLKGSNIVLGPYARDAQVSAADFVKSSKRTEDCPADGLPEFALVGRSNVGKSSLLNSLVRRKRLALTSKKPGKTQCINHFRINDSWYLVDLPGYGYAVAPQEVRTDWNGFTKDYFCKRESLVSVFLLIDASIPAKKIDLEYASWLGQNQIPMTLVFTKCDKRKKKKNGGKRPEENVEDFQNLISEFFQSTPPWIMTSSVTNQGRDEILLHMAQLRNYWLKH</sequence>
<feature type="region of interest" description="Disordered" evidence="9">
    <location>
        <begin position="1002"/>
        <end position="1025"/>
    </location>
</feature>
<evidence type="ECO:0000256" key="1">
    <source>
        <dbReference type="ARBA" id="ARBA00001946"/>
    </source>
</evidence>
<proteinExistence type="inferred from homology"/>
<dbReference type="SUPFAM" id="SSF64268">
    <property type="entry name" value="PX domain"/>
    <property type="match status" value="1"/>
</dbReference>
<dbReference type="GO" id="GO:0005768">
    <property type="term" value="C:endosome"/>
    <property type="evidence" value="ECO:0007669"/>
    <property type="project" value="UniProtKB-ARBA"/>
</dbReference>
<keyword evidence="6" id="KW-0547">Nucleotide-binding</keyword>
<dbReference type="HAMAP" id="MF_00321">
    <property type="entry name" value="GTPase_EngB"/>
    <property type="match status" value="1"/>
</dbReference>
<feature type="domain" description="PX" evidence="11">
    <location>
        <begin position="662"/>
        <end position="774"/>
    </location>
</feature>
<keyword evidence="8" id="KW-0342">GTP-binding</keyword>
<dbReference type="GO" id="GO:0035091">
    <property type="term" value="F:phosphatidylinositol binding"/>
    <property type="evidence" value="ECO:0007669"/>
    <property type="project" value="InterPro"/>
</dbReference>
<evidence type="ECO:0000259" key="13">
    <source>
        <dbReference type="PROSITE" id="PS51706"/>
    </source>
</evidence>
<keyword evidence="10" id="KW-0472">Membrane</keyword>
<evidence type="ECO:0000313" key="15">
    <source>
        <dbReference type="Proteomes" id="UP001085076"/>
    </source>
</evidence>
<feature type="compositionally biased region" description="Basic residues" evidence="9">
    <location>
        <begin position="560"/>
        <end position="577"/>
    </location>
</feature>
<evidence type="ECO:0000256" key="9">
    <source>
        <dbReference type="SAM" id="MobiDB-lite"/>
    </source>
</evidence>
<dbReference type="Pfam" id="PF02194">
    <property type="entry name" value="PXA"/>
    <property type="match status" value="1"/>
</dbReference>
<dbReference type="Gene3D" id="3.40.50.300">
    <property type="entry name" value="P-loop containing nucleotide triphosphate hydrolases"/>
    <property type="match status" value="1"/>
</dbReference>
<dbReference type="PROSITE" id="PS51706">
    <property type="entry name" value="G_ENGB"/>
    <property type="match status" value="1"/>
</dbReference>
<dbReference type="PROSITE" id="PS50195">
    <property type="entry name" value="PX"/>
    <property type="match status" value="1"/>
</dbReference>
<comment type="caution">
    <text evidence="14">The sequence shown here is derived from an EMBL/GenBank/DDBJ whole genome shotgun (WGS) entry which is preliminary data.</text>
</comment>
<dbReference type="InterPro" id="IPR051837">
    <property type="entry name" value="SortingNexin/PXDomain-PKLike"/>
</dbReference>
<evidence type="ECO:0000256" key="8">
    <source>
        <dbReference type="ARBA" id="ARBA00023134"/>
    </source>
</evidence>
<comment type="subcellular location">
    <subcellularLocation>
        <location evidence="2">Cytoplasm</location>
    </subcellularLocation>
</comment>
<protein>
    <submittedName>
        <fullName evidence="14">Uncharacterized protein</fullName>
    </submittedName>
</protein>
<accession>A0A9D5D8C9</accession>
<dbReference type="InterPro" id="IPR027417">
    <property type="entry name" value="P-loop_NTPase"/>
</dbReference>
<dbReference type="Pfam" id="PF08628">
    <property type="entry name" value="Nexin_C"/>
    <property type="match status" value="1"/>
</dbReference>
<reference evidence="14" key="1">
    <citation type="submission" date="2021-03" db="EMBL/GenBank/DDBJ databases">
        <authorList>
            <person name="Li Z."/>
            <person name="Yang C."/>
        </authorList>
    </citation>
    <scope>NUCLEOTIDE SEQUENCE</scope>
    <source>
        <strain evidence="14">Dzin_1.0</strain>
        <tissue evidence="14">Leaf</tissue>
    </source>
</reference>
<dbReference type="NCBIfam" id="TIGR03598">
    <property type="entry name" value="GTPase_YsxC"/>
    <property type="match status" value="1"/>
</dbReference>
<keyword evidence="10" id="KW-0812">Transmembrane</keyword>
<dbReference type="Pfam" id="PF01926">
    <property type="entry name" value="MMR_HSR1"/>
    <property type="match status" value="1"/>
</dbReference>
<dbReference type="EMBL" id="JAGGNH010000001">
    <property type="protein sequence ID" value="KAJ0986317.1"/>
    <property type="molecule type" value="Genomic_DNA"/>
</dbReference>
<feature type="domain" description="PXA" evidence="12">
    <location>
        <begin position="103"/>
        <end position="286"/>
    </location>
</feature>
<comment type="cofactor">
    <cofactor evidence="1">
        <name>Mg(2+)</name>
        <dbReference type="ChEBI" id="CHEBI:18420"/>
    </cofactor>
</comment>
<evidence type="ECO:0000313" key="14">
    <source>
        <dbReference type="EMBL" id="KAJ0986317.1"/>
    </source>
</evidence>
<evidence type="ECO:0000256" key="6">
    <source>
        <dbReference type="ARBA" id="ARBA00022741"/>
    </source>
</evidence>
<feature type="region of interest" description="Disordered" evidence="9">
    <location>
        <begin position="498"/>
        <end position="583"/>
    </location>
</feature>
<dbReference type="InterPro" id="IPR006073">
    <property type="entry name" value="GTP-bd"/>
</dbReference>
<dbReference type="InterPro" id="IPR001683">
    <property type="entry name" value="PX_dom"/>
</dbReference>
<dbReference type="GO" id="GO:0016020">
    <property type="term" value="C:membrane"/>
    <property type="evidence" value="ECO:0007669"/>
    <property type="project" value="UniProtKB-ARBA"/>
</dbReference>
<dbReference type="InterPro" id="IPR019987">
    <property type="entry name" value="GTP-bd_ribosome_bio_YsxC"/>
</dbReference>
<dbReference type="OrthoDB" id="120967at2759"/>
<keyword evidence="7" id="KW-0460">Magnesium</keyword>
<dbReference type="Pfam" id="PF00787">
    <property type="entry name" value="PX"/>
    <property type="match status" value="1"/>
</dbReference>
<gene>
    <name evidence="14" type="ORF">J5N97_004673</name>
</gene>
<keyword evidence="5" id="KW-0479">Metal-binding</keyword>
<dbReference type="Gene3D" id="3.30.1520.10">
    <property type="entry name" value="Phox-like domain"/>
    <property type="match status" value="1"/>
</dbReference>
<feature type="compositionally biased region" description="Basic and acidic residues" evidence="9">
    <location>
        <begin position="543"/>
        <end position="552"/>
    </location>
</feature>
<reference evidence="14" key="2">
    <citation type="journal article" date="2022" name="Hortic Res">
        <title>The genome of Dioscorea zingiberensis sheds light on the biosynthesis, origin and evolution of the medicinally important diosgenin saponins.</title>
        <authorList>
            <person name="Li Y."/>
            <person name="Tan C."/>
            <person name="Li Z."/>
            <person name="Guo J."/>
            <person name="Li S."/>
            <person name="Chen X."/>
            <person name="Wang C."/>
            <person name="Dai X."/>
            <person name="Yang H."/>
            <person name="Song W."/>
            <person name="Hou L."/>
            <person name="Xu J."/>
            <person name="Tong Z."/>
            <person name="Xu A."/>
            <person name="Yuan X."/>
            <person name="Wang W."/>
            <person name="Yang Q."/>
            <person name="Chen L."/>
            <person name="Sun Z."/>
            <person name="Wang K."/>
            <person name="Pan B."/>
            <person name="Chen J."/>
            <person name="Bao Y."/>
            <person name="Liu F."/>
            <person name="Qi X."/>
            <person name="Gang D.R."/>
            <person name="Wen J."/>
            <person name="Li J."/>
        </authorList>
    </citation>
    <scope>NUCLEOTIDE SEQUENCE</scope>
    <source>
        <strain evidence="14">Dzin_1.0</strain>
    </source>
</reference>
<dbReference type="GO" id="GO:0046872">
    <property type="term" value="F:metal ion binding"/>
    <property type="evidence" value="ECO:0007669"/>
    <property type="project" value="UniProtKB-KW"/>
</dbReference>
<dbReference type="PANTHER" id="PTHR22999:SF28">
    <property type="entry name" value="PHOX (PX) DOMAIN-CONTAINING PROTEIN"/>
    <property type="match status" value="1"/>
</dbReference>
<evidence type="ECO:0000256" key="3">
    <source>
        <dbReference type="ARBA" id="ARBA00009638"/>
    </source>
</evidence>
<keyword evidence="15" id="KW-1185">Reference proteome</keyword>
<evidence type="ECO:0000256" key="7">
    <source>
        <dbReference type="ARBA" id="ARBA00022842"/>
    </source>
</evidence>
<evidence type="ECO:0000259" key="11">
    <source>
        <dbReference type="PROSITE" id="PS50195"/>
    </source>
</evidence>
<evidence type="ECO:0000256" key="10">
    <source>
        <dbReference type="SAM" id="Phobius"/>
    </source>
</evidence>
<evidence type="ECO:0000256" key="5">
    <source>
        <dbReference type="ARBA" id="ARBA00022723"/>
    </source>
</evidence>
<dbReference type="SUPFAM" id="SSF52540">
    <property type="entry name" value="P-loop containing nucleoside triphosphate hydrolases"/>
    <property type="match status" value="1"/>
</dbReference>
<name>A0A9D5D8C9_9LILI</name>
<keyword evidence="10" id="KW-1133">Transmembrane helix</keyword>
<evidence type="ECO:0000256" key="4">
    <source>
        <dbReference type="ARBA" id="ARBA00022490"/>
    </source>
</evidence>
<dbReference type="InterPro" id="IPR013937">
    <property type="entry name" value="Sorting_nexin_C"/>
</dbReference>
<dbReference type="InterPro" id="IPR003114">
    <property type="entry name" value="Phox_assoc"/>
</dbReference>
<dbReference type="SMART" id="SM00313">
    <property type="entry name" value="PXA"/>
    <property type="match status" value="1"/>
</dbReference>
<comment type="similarity">
    <text evidence="3">Belongs to the TRAFAC class TrmE-Era-EngA-EngB-Septin-like GTPase superfamily. EngB GTPase family.</text>
</comment>
<dbReference type="GO" id="GO:0005525">
    <property type="term" value="F:GTP binding"/>
    <property type="evidence" value="ECO:0007669"/>
    <property type="project" value="UniProtKB-KW"/>
</dbReference>
<organism evidence="14 15">
    <name type="scientific">Dioscorea zingiberensis</name>
    <dbReference type="NCBI Taxonomy" id="325984"/>
    <lineage>
        <taxon>Eukaryota</taxon>
        <taxon>Viridiplantae</taxon>
        <taxon>Streptophyta</taxon>
        <taxon>Embryophyta</taxon>
        <taxon>Tracheophyta</taxon>
        <taxon>Spermatophyta</taxon>
        <taxon>Magnoliopsida</taxon>
        <taxon>Liliopsida</taxon>
        <taxon>Dioscoreales</taxon>
        <taxon>Dioscoreaceae</taxon>
        <taxon>Dioscorea</taxon>
    </lineage>
</organism>
<evidence type="ECO:0000259" key="12">
    <source>
        <dbReference type="PROSITE" id="PS51207"/>
    </source>
</evidence>
<evidence type="ECO:0000256" key="2">
    <source>
        <dbReference type="ARBA" id="ARBA00004496"/>
    </source>
</evidence>
<dbReference type="InterPro" id="IPR030393">
    <property type="entry name" value="G_ENGB_dom"/>
</dbReference>
<feature type="transmembrane region" description="Helical" evidence="10">
    <location>
        <begin position="19"/>
        <end position="34"/>
    </location>
</feature>